<evidence type="ECO:0000256" key="10">
    <source>
        <dbReference type="ARBA" id="ARBA00023002"/>
    </source>
</evidence>
<accession>A0A5R9R3G9</accession>
<keyword evidence="7 17" id="KW-0812">Transmembrane</keyword>
<reference evidence="18 19" key="1">
    <citation type="journal article" date="2017" name="Eur. J. Clin. Microbiol. Infect. Dis.">
        <title>Uncommonly isolated clinical Pseudomonas: identification and phylogenetic assignation.</title>
        <authorList>
            <person name="Mulet M."/>
            <person name="Gomila M."/>
            <person name="Ramirez A."/>
            <person name="Cardew S."/>
            <person name="Moore E.R."/>
            <person name="Lalucat J."/>
            <person name="Garcia-Valdes E."/>
        </authorList>
    </citation>
    <scope>NUCLEOTIDE SEQUENCE [LARGE SCALE GENOMIC DNA]</scope>
    <source>
        <strain evidence="18 19">SD129</strain>
    </source>
</reference>
<sequence>MSNTFTDATGADHGTTGSYLLGFVLSVILTVIPFALVMFPTFSQSTTLWLVVGFAVVQVLVHLVFFLHMNGSSEQRWNLVALGFSALIIFLLVFLSLWIMFSVHHYMLAH</sequence>
<evidence type="ECO:0000256" key="15">
    <source>
        <dbReference type="ARBA" id="ARBA00031887"/>
    </source>
</evidence>
<keyword evidence="10" id="KW-0560">Oxidoreductase</keyword>
<comment type="subunit">
    <text evidence="3">Heterooctamer of two A chains, two B chains, two C chains and two D chains.</text>
</comment>
<evidence type="ECO:0000256" key="14">
    <source>
        <dbReference type="ARBA" id="ARBA00030211"/>
    </source>
</evidence>
<feature type="transmembrane region" description="Helical" evidence="17">
    <location>
        <begin position="79"/>
        <end position="101"/>
    </location>
</feature>
<evidence type="ECO:0000256" key="1">
    <source>
        <dbReference type="ARBA" id="ARBA00004651"/>
    </source>
</evidence>
<dbReference type="GO" id="GO:0015990">
    <property type="term" value="P:electron transport coupled proton transport"/>
    <property type="evidence" value="ECO:0007669"/>
    <property type="project" value="InterPro"/>
</dbReference>
<dbReference type="InterPro" id="IPR005171">
    <property type="entry name" value="Cyt_c_oxidase_su4_prok"/>
</dbReference>
<dbReference type="GO" id="GO:0015078">
    <property type="term" value="F:proton transmembrane transporter activity"/>
    <property type="evidence" value="ECO:0007669"/>
    <property type="project" value="TreeGrafter"/>
</dbReference>
<dbReference type="AlphaFoldDB" id="A0A5R9R3G9"/>
<gene>
    <name evidence="18" type="primary">cyoD</name>
    <name evidence="18" type="ORF">DN820_03370</name>
</gene>
<evidence type="ECO:0000256" key="3">
    <source>
        <dbReference type="ARBA" id="ARBA00011700"/>
    </source>
</evidence>
<keyword evidence="5" id="KW-0813">Transport</keyword>
<dbReference type="GO" id="GO:0009319">
    <property type="term" value="C:cytochrome o ubiquinol oxidase complex"/>
    <property type="evidence" value="ECO:0007669"/>
    <property type="project" value="TreeGrafter"/>
</dbReference>
<evidence type="ECO:0000256" key="17">
    <source>
        <dbReference type="SAM" id="Phobius"/>
    </source>
</evidence>
<evidence type="ECO:0000313" key="19">
    <source>
        <dbReference type="Proteomes" id="UP000306753"/>
    </source>
</evidence>
<name>A0A5R9R3G9_9GAMM</name>
<comment type="similarity">
    <text evidence="2">Belongs to the cytochrome c oxidase bacterial subunit 4 family.</text>
</comment>
<dbReference type="Proteomes" id="UP000306753">
    <property type="component" value="Unassembled WGS sequence"/>
</dbReference>
<dbReference type="PANTHER" id="PTHR36835:SF1">
    <property type="entry name" value="CYTOCHROME BO(3) UBIQUINOL OXIDASE SUBUNIT 4"/>
    <property type="match status" value="1"/>
</dbReference>
<evidence type="ECO:0000256" key="7">
    <source>
        <dbReference type="ARBA" id="ARBA00022692"/>
    </source>
</evidence>
<comment type="function">
    <text evidence="12">Cytochrome bo(3) ubiquinol terminal oxidase is the component of the aerobic respiratory chain of E.coli that predominates when cells are grown at high aeration. Has proton pump activity across the membrane in addition to electron transfer, pumping 2 protons/electron.</text>
</comment>
<feature type="transmembrane region" description="Helical" evidence="17">
    <location>
        <begin position="20"/>
        <end position="42"/>
    </location>
</feature>
<organism evidence="18 19">
    <name type="scientific">Stutzerimonas nosocomialis</name>
    <dbReference type="NCBI Taxonomy" id="1056496"/>
    <lineage>
        <taxon>Bacteria</taxon>
        <taxon>Pseudomonadati</taxon>
        <taxon>Pseudomonadota</taxon>
        <taxon>Gammaproteobacteria</taxon>
        <taxon>Pseudomonadales</taxon>
        <taxon>Pseudomonadaceae</taxon>
        <taxon>Stutzerimonas</taxon>
    </lineage>
</organism>
<evidence type="ECO:0000256" key="12">
    <source>
        <dbReference type="ARBA" id="ARBA00025694"/>
    </source>
</evidence>
<dbReference type="InterPro" id="IPR050968">
    <property type="entry name" value="Cytochrome_c_oxidase_bac_sub4"/>
</dbReference>
<dbReference type="GO" id="GO:0005886">
    <property type="term" value="C:plasma membrane"/>
    <property type="evidence" value="ECO:0007669"/>
    <property type="project" value="UniProtKB-SubCell"/>
</dbReference>
<evidence type="ECO:0000256" key="8">
    <source>
        <dbReference type="ARBA" id="ARBA00022982"/>
    </source>
</evidence>
<proteinExistence type="inferred from homology"/>
<keyword evidence="6" id="KW-1003">Cell membrane</keyword>
<protein>
    <recommendedName>
        <fullName evidence="4">Cytochrome bo(3) ubiquinol oxidase subunit 4</fullName>
    </recommendedName>
    <alternativeName>
        <fullName evidence="16">Cytochrome o ubiquinol oxidase subunit 4</fullName>
    </alternativeName>
    <alternativeName>
        <fullName evidence="13">Oxidase bo(3) subunit 4</fullName>
    </alternativeName>
    <alternativeName>
        <fullName evidence="14">Ubiquinol oxidase polypeptide IV</fullName>
    </alternativeName>
    <alternativeName>
        <fullName evidence="15">Ubiquinol oxidase subunit 4</fullName>
    </alternativeName>
</protein>
<dbReference type="InterPro" id="IPR014210">
    <property type="entry name" value="Cyt_o_ubiqinol_oxidase_su4"/>
</dbReference>
<keyword evidence="11 17" id="KW-0472">Membrane</keyword>
<evidence type="ECO:0000256" key="11">
    <source>
        <dbReference type="ARBA" id="ARBA00023136"/>
    </source>
</evidence>
<evidence type="ECO:0000256" key="6">
    <source>
        <dbReference type="ARBA" id="ARBA00022475"/>
    </source>
</evidence>
<dbReference type="PANTHER" id="PTHR36835">
    <property type="entry name" value="CYTOCHROME BO(3) UBIQUINOL OXIDASE SUBUNIT 4"/>
    <property type="match status" value="1"/>
</dbReference>
<evidence type="ECO:0000256" key="5">
    <source>
        <dbReference type="ARBA" id="ARBA00022448"/>
    </source>
</evidence>
<keyword evidence="19" id="KW-1185">Reference proteome</keyword>
<evidence type="ECO:0000256" key="2">
    <source>
        <dbReference type="ARBA" id="ARBA00008079"/>
    </source>
</evidence>
<keyword evidence="9 17" id="KW-1133">Transmembrane helix</keyword>
<evidence type="ECO:0000256" key="9">
    <source>
        <dbReference type="ARBA" id="ARBA00022989"/>
    </source>
</evidence>
<feature type="transmembrane region" description="Helical" evidence="17">
    <location>
        <begin position="48"/>
        <end position="67"/>
    </location>
</feature>
<evidence type="ECO:0000313" key="18">
    <source>
        <dbReference type="EMBL" id="TLX64895.1"/>
    </source>
</evidence>
<dbReference type="EMBL" id="QLAG01000003">
    <property type="protein sequence ID" value="TLX64895.1"/>
    <property type="molecule type" value="Genomic_DNA"/>
</dbReference>
<keyword evidence="8" id="KW-0249">Electron transport</keyword>
<dbReference type="NCBIfam" id="TIGR02847">
    <property type="entry name" value="CyoD"/>
    <property type="match status" value="1"/>
</dbReference>
<comment type="caution">
    <text evidence="18">The sequence shown here is derived from an EMBL/GenBank/DDBJ whole genome shotgun (WGS) entry which is preliminary data.</text>
</comment>
<evidence type="ECO:0000256" key="13">
    <source>
        <dbReference type="ARBA" id="ARBA00030071"/>
    </source>
</evidence>
<dbReference type="Pfam" id="PF03626">
    <property type="entry name" value="COX4_pro"/>
    <property type="match status" value="1"/>
</dbReference>
<evidence type="ECO:0000256" key="16">
    <source>
        <dbReference type="ARBA" id="ARBA00032185"/>
    </source>
</evidence>
<dbReference type="GO" id="GO:0019646">
    <property type="term" value="P:aerobic electron transport chain"/>
    <property type="evidence" value="ECO:0007669"/>
    <property type="project" value="TreeGrafter"/>
</dbReference>
<dbReference type="RefSeq" id="WP_138410915.1">
    <property type="nucleotide sequence ID" value="NZ_QLAG01000003.1"/>
</dbReference>
<dbReference type="GO" id="GO:0009486">
    <property type="term" value="F:cytochrome bo3 ubiquinol oxidase activity"/>
    <property type="evidence" value="ECO:0007669"/>
    <property type="project" value="InterPro"/>
</dbReference>
<comment type="subcellular location">
    <subcellularLocation>
        <location evidence="1">Cell membrane</location>
        <topology evidence="1">Multi-pass membrane protein</topology>
    </subcellularLocation>
</comment>
<evidence type="ECO:0000256" key="4">
    <source>
        <dbReference type="ARBA" id="ARBA00014689"/>
    </source>
</evidence>